<keyword evidence="1" id="KW-0812">Transmembrane</keyword>
<keyword evidence="1" id="KW-0472">Membrane</keyword>
<protein>
    <submittedName>
        <fullName evidence="2">Uncharacterized protein</fullName>
    </submittedName>
</protein>
<accession>A0A8J8MCC6</accession>
<name>A0A8J8MCC6_9FIRM</name>
<reference evidence="2 3" key="1">
    <citation type="submission" date="2020-07" db="EMBL/GenBank/DDBJ databases">
        <title>Vallitalea guaymasensis genome.</title>
        <authorList>
            <person name="Postec A."/>
        </authorList>
    </citation>
    <scope>NUCLEOTIDE SEQUENCE [LARGE SCALE GENOMIC DNA]</scope>
    <source>
        <strain evidence="2 3">Ra1766G1</strain>
    </source>
</reference>
<evidence type="ECO:0000313" key="3">
    <source>
        <dbReference type="Proteomes" id="UP000677305"/>
    </source>
</evidence>
<evidence type="ECO:0000313" key="2">
    <source>
        <dbReference type="EMBL" id="QUH30193.1"/>
    </source>
</evidence>
<proteinExistence type="predicted"/>
<dbReference type="KEGG" id="vgu:HYG85_15210"/>
<keyword evidence="3" id="KW-1185">Reference proteome</keyword>
<dbReference type="AlphaFoldDB" id="A0A8J8MCC6"/>
<sequence length="100" mass="11812">MWNRARLLKINIKSKKTKIVIPVPLFIFYQLLDCTMDLLAIIAFFTPSINIKIRSSKYNLKEILKTVYKILESLKEVKYCKPFDFVDIKTKEDIVKISLK</sequence>
<dbReference type="RefSeq" id="WP_212690394.1">
    <property type="nucleotide sequence ID" value="NZ_CP058561.1"/>
</dbReference>
<organism evidence="2 3">
    <name type="scientific">Vallitalea guaymasensis</name>
    <dbReference type="NCBI Taxonomy" id="1185412"/>
    <lineage>
        <taxon>Bacteria</taxon>
        <taxon>Bacillati</taxon>
        <taxon>Bacillota</taxon>
        <taxon>Clostridia</taxon>
        <taxon>Lachnospirales</taxon>
        <taxon>Vallitaleaceae</taxon>
        <taxon>Vallitalea</taxon>
    </lineage>
</organism>
<dbReference type="Proteomes" id="UP000677305">
    <property type="component" value="Chromosome"/>
</dbReference>
<evidence type="ECO:0000256" key="1">
    <source>
        <dbReference type="SAM" id="Phobius"/>
    </source>
</evidence>
<gene>
    <name evidence="2" type="ORF">HYG85_15210</name>
</gene>
<feature type="transmembrane region" description="Helical" evidence="1">
    <location>
        <begin position="21"/>
        <end position="45"/>
    </location>
</feature>
<keyword evidence="1" id="KW-1133">Transmembrane helix</keyword>
<dbReference type="EMBL" id="CP058561">
    <property type="protein sequence ID" value="QUH30193.1"/>
    <property type="molecule type" value="Genomic_DNA"/>
</dbReference>